<reference evidence="1 2" key="1">
    <citation type="submission" date="2015-02" db="EMBL/GenBank/DDBJ databases">
        <title>Single-cell genomics of uncultivated deep-branching MTB reveals a conserved set of magnetosome genes.</title>
        <authorList>
            <person name="Kolinko S."/>
            <person name="Richter M."/>
            <person name="Glockner F.O."/>
            <person name="Brachmann A."/>
            <person name="Schuler D."/>
        </authorList>
    </citation>
    <scope>NUCLEOTIDE SEQUENCE [LARGE SCALE GENOMIC DNA]</scope>
    <source>
        <strain evidence="1">TM-1</strain>
    </source>
</reference>
<accession>A0A0F3GV91</accession>
<evidence type="ECO:0000313" key="1">
    <source>
        <dbReference type="EMBL" id="KJU85889.1"/>
    </source>
</evidence>
<organism evidence="1 2">
    <name type="scientific">Candidatus Magnetobacterium bavaricum</name>
    <dbReference type="NCBI Taxonomy" id="29290"/>
    <lineage>
        <taxon>Bacteria</taxon>
        <taxon>Pseudomonadati</taxon>
        <taxon>Nitrospirota</taxon>
        <taxon>Thermodesulfovibrionia</taxon>
        <taxon>Thermodesulfovibrionales</taxon>
        <taxon>Candidatus Magnetobacteriaceae</taxon>
        <taxon>Candidatus Magnetobacterium</taxon>
    </lineage>
</organism>
<comment type="caution">
    <text evidence="1">The sequence shown here is derived from an EMBL/GenBank/DDBJ whole genome shotgun (WGS) entry which is preliminary data.</text>
</comment>
<dbReference type="Proteomes" id="UP000033423">
    <property type="component" value="Unassembled WGS sequence"/>
</dbReference>
<keyword evidence="2" id="KW-1185">Reference proteome</keyword>
<evidence type="ECO:0000313" key="2">
    <source>
        <dbReference type="Proteomes" id="UP000033423"/>
    </source>
</evidence>
<name>A0A0F3GV91_9BACT</name>
<dbReference type="AlphaFoldDB" id="A0A0F3GV91"/>
<proteinExistence type="predicted"/>
<protein>
    <submittedName>
        <fullName evidence="1">Uncharacterized protein</fullName>
    </submittedName>
</protein>
<dbReference type="EMBL" id="LACI01000820">
    <property type="protein sequence ID" value="KJU85889.1"/>
    <property type="molecule type" value="Genomic_DNA"/>
</dbReference>
<sequence>MLSSEVRSSCSKLSCAFFLPNNDFLGNSICTLPSINIPNANSSANSKKNALSQLSLRAFCIFITSFSNHSVINLVYMRLRFIELVLSSFTRDGMVFTIIFKSRGFDDSSLRL</sequence>
<gene>
    <name evidence="1" type="ORF">MBAV_001918</name>
</gene>